<dbReference type="PANTHER" id="PTHR31793:SF27">
    <property type="entry name" value="NOVEL THIOESTERASE SUPERFAMILY DOMAIN AND SAPOSIN A-TYPE DOMAIN CONTAINING PROTEIN (0610012H03RIK)"/>
    <property type="match status" value="1"/>
</dbReference>
<dbReference type="InterPro" id="IPR050563">
    <property type="entry name" value="4-hydroxybenzoyl-CoA_TE"/>
</dbReference>
<evidence type="ECO:0000313" key="4">
    <source>
        <dbReference type="Proteomes" id="UP000183209"/>
    </source>
</evidence>
<evidence type="ECO:0000313" key="3">
    <source>
        <dbReference type="EMBL" id="SFS57476.1"/>
    </source>
</evidence>
<dbReference type="EMBL" id="FPAG01000002">
    <property type="protein sequence ID" value="SFS57476.1"/>
    <property type="molecule type" value="Genomic_DNA"/>
</dbReference>
<comment type="similarity">
    <text evidence="1">Belongs to the 4-hydroxybenzoyl-CoA thioesterase family.</text>
</comment>
<accession>A0A1I6QYF1</accession>
<dbReference type="Gene3D" id="3.10.129.10">
    <property type="entry name" value="Hotdog Thioesterase"/>
    <property type="match status" value="1"/>
</dbReference>
<dbReference type="Proteomes" id="UP000183209">
    <property type="component" value="Unassembled WGS sequence"/>
</dbReference>
<dbReference type="RefSeq" id="WP_074977340.1">
    <property type="nucleotide sequence ID" value="NZ_FPAG01000002.1"/>
</dbReference>
<dbReference type="GO" id="GO:0047617">
    <property type="term" value="F:fatty acyl-CoA hydrolase activity"/>
    <property type="evidence" value="ECO:0007669"/>
    <property type="project" value="TreeGrafter"/>
</dbReference>
<sequence>MKIYEKHITVRKEDLDSMNHVNNVRYVQWVQDIAEEHWITLTDKILQEKYLWVVLSHHIEYKGEALINDIIKLKTYVANSEGVRSVRIVEMYNSQTDKLLVKAETNWCLINASTKKPLRIPQEIQDIFQ</sequence>
<dbReference type="OrthoDB" id="9801517at2"/>
<dbReference type="AlphaFoldDB" id="A0A1I6QYF1"/>
<gene>
    <name evidence="3" type="ORF">SAMN04487906_0997</name>
</gene>
<proteinExistence type="inferred from homology"/>
<keyword evidence="2 3" id="KW-0378">Hydrolase</keyword>
<evidence type="ECO:0000256" key="2">
    <source>
        <dbReference type="ARBA" id="ARBA00022801"/>
    </source>
</evidence>
<evidence type="ECO:0000256" key="1">
    <source>
        <dbReference type="ARBA" id="ARBA00005953"/>
    </source>
</evidence>
<organism evidence="3 4">
    <name type="scientific">Zhouia amylolytica</name>
    <dbReference type="NCBI Taxonomy" id="376730"/>
    <lineage>
        <taxon>Bacteria</taxon>
        <taxon>Pseudomonadati</taxon>
        <taxon>Bacteroidota</taxon>
        <taxon>Flavobacteriia</taxon>
        <taxon>Flavobacteriales</taxon>
        <taxon>Flavobacteriaceae</taxon>
        <taxon>Zhouia</taxon>
    </lineage>
</organism>
<dbReference type="Pfam" id="PF13279">
    <property type="entry name" value="4HBT_2"/>
    <property type="match status" value="1"/>
</dbReference>
<protein>
    <submittedName>
        <fullName evidence="3">Acyl-CoA thioester hydrolase</fullName>
    </submittedName>
</protein>
<reference evidence="3 4" key="1">
    <citation type="submission" date="2016-10" db="EMBL/GenBank/DDBJ databases">
        <authorList>
            <person name="de Groot N.N."/>
        </authorList>
    </citation>
    <scope>NUCLEOTIDE SEQUENCE [LARGE SCALE GENOMIC DNA]</scope>
    <source>
        <strain evidence="3 4">CGMCC 1.6114</strain>
    </source>
</reference>
<dbReference type="PANTHER" id="PTHR31793">
    <property type="entry name" value="4-HYDROXYBENZOYL-COA THIOESTERASE FAMILY MEMBER"/>
    <property type="match status" value="1"/>
</dbReference>
<dbReference type="CDD" id="cd00586">
    <property type="entry name" value="4HBT"/>
    <property type="match status" value="1"/>
</dbReference>
<dbReference type="InterPro" id="IPR029069">
    <property type="entry name" value="HotDog_dom_sf"/>
</dbReference>
<dbReference type="SUPFAM" id="SSF54637">
    <property type="entry name" value="Thioesterase/thiol ester dehydrase-isomerase"/>
    <property type="match status" value="1"/>
</dbReference>
<name>A0A1I6QYF1_9FLAO</name>